<feature type="region of interest" description="Disordered" evidence="4">
    <location>
        <begin position="50"/>
        <end position="75"/>
    </location>
</feature>
<feature type="chain" id="PRO_5022938832" evidence="5">
    <location>
        <begin position="38"/>
        <end position="557"/>
    </location>
</feature>
<evidence type="ECO:0000259" key="7">
    <source>
        <dbReference type="Pfam" id="PF08479"/>
    </source>
</evidence>
<dbReference type="EMBL" id="VOQQ01000001">
    <property type="protein sequence ID" value="TXC62835.1"/>
    <property type="molecule type" value="Genomic_DNA"/>
</dbReference>
<evidence type="ECO:0000256" key="5">
    <source>
        <dbReference type="SAM" id="SignalP"/>
    </source>
</evidence>
<sequence>MRGATRVTTGMRPWARRWREATALATAALLCALPAAANGQAVSPIDRDRIDRQQPATPPPAQAPEIPSGATSVDAAEDSATPIRGIAFEGTEVPAVVAAAARPFIGRPASRANLQALVAAMTAAYGRSPIALFTIVIPQQDLTTGTVTVRVGEGHVEAVLITGEVENRHLGLVRAYADRLTHERPTRRATLERYLSLIQDIPGLTVRASLAMGEGPGGVRLILALDYKRPTLAVSFDNRTTRLVRDGQFQAVARGYGLIREGDTTELTGAASVDFHDQIYLGISHSTPMGTEGTRLGVNGGYLSTHAEGTGISGEARTLGLTLTHPLIRGYRRNLTLSLALDGIDSDNAAFGSIIASEYSRAIRAAESFTDVGQHRIITAIASASRGLGLFGAEVPDAVGAEDFTKLNGRISFDQAIGRRAALRLRAAGQWTDDPLPAVERFSVGGADFGRAFETGLINADRGYATLGELAWRPLASGRFAASELYGFGDWSQAWLLPRGGSERQDFDLASAGAGIRFAWTNRAMIELEYARTVDRPYPGYPSDWRVSIGWRVSIRP</sequence>
<dbReference type="PANTHER" id="PTHR34597:SF6">
    <property type="entry name" value="BLR6126 PROTEIN"/>
    <property type="match status" value="1"/>
</dbReference>
<evidence type="ECO:0000256" key="3">
    <source>
        <dbReference type="ARBA" id="ARBA00023237"/>
    </source>
</evidence>
<reference evidence="8 9" key="1">
    <citation type="journal article" date="2015" name="J. Microbiol.">
        <title>Sphingosinicella ginsenosidimutans sp. nov., with ginsenoside converting activity.</title>
        <authorList>
            <person name="Kim J.K."/>
            <person name="Kang M.S."/>
            <person name="Park S.C."/>
            <person name="Kim K.M."/>
            <person name="Choi K."/>
            <person name="Yoon M.H."/>
            <person name="Im W.T."/>
        </authorList>
    </citation>
    <scope>NUCLEOTIDE SEQUENCE [LARGE SCALE GENOMIC DNA]</scope>
    <source>
        <strain evidence="8 9">BS-11</strain>
    </source>
</reference>
<keyword evidence="2" id="KW-0812">Transmembrane</keyword>
<keyword evidence="5" id="KW-0732">Signal</keyword>
<dbReference type="OrthoDB" id="7439045at2"/>
<dbReference type="Pfam" id="PF08479">
    <property type="entry name" value="POTRA_2"/>
    <property type="match status" value="1"/>
</dbReference>
<proteinExistence type="predicted"/>
<accession>A0A5C6TSE9</accession>
<dbReference type="GO" id="GO:0098046">
    <property type="term" value="C:type V protein secretion system complex"/>
    <property type="evidence" value="ECO:0007669"/>
    <property type="project" value="TreeGrafter"/>
</dbReference>
<dbReference type="PANTHER" id="PTHR34597">
    <property type="entry name" value="SLR1661 PROTEIN"/>
    <property type="match status" value="1"/>
</dbReference>
<evidence type="ECO:0000313" key="9">
    <source>
        <dbReference type="Proteomes" id="UP000321249"/>
    </source>
</evidence>
<dbReference type="AlphaFoldDB" id="A0A5C6TSE9"/>
<dbReference type="GO" id="GO:0046819">
    <property type="term" value="P:protein secretion by the type V secretion system"/>
    <property type="evidence" value="ECO:0007669"/>
    <property type="project" value="TreeGrafter"/>
</dbReference>
<dbReference type="Proteomes" id="UP000321249">
    <property type="component" value="Unassembled WGS sequence"/>
</dbReference>
<dbReference type="RefSeq" id="WP_158635818.1">
    <property type="nucleotide sequence ID" value="NZ_BAABIR010000002.1"/>
</dbReference>
<dbReference type="InterPro" id="IPR005565">
    <property type="entry name" value="Hemolysn_activator_HlyB_C"/>
</dbReference>
<dbReference type="GO" id="GO:0008320">
    <property type="term" value="F:protein transmembrane transporter activity"/>
    <property type="evidence" value="ECO:0007669"/>
    <property type="project" value="TreeGrafter"/>
</dbReference>
<evidence type="ECO:0000256" key="2">
    <source>
        <dbReference type="ARBA" id="ARBA00022692"/>
    </source>
</evidence>
<feature type="domain" description="Polypeptide-transport-associated ShlB-type" evidence="7">
    <location>
        <begin position="82"/>
        <end position="154"/>
    </location>
</feature>
<keyword evidence="1" id="KW-1134">Transmembrane beta strand</keyword>
<evidence type="ECO:0000256" key="4">
    <source>
        <dbReference type="SAM" id="MobiDB-lite"/>
    </source>
</evidence>
<name>A0A5C6TSE9_9SPHN</name>
<protein>
    <submittedName>
        <fullName evidence="8">ShlB/FhaC/HecB family hemolysin secretion/activation protein</fullName>
    </submittedName>
</protein>
<feature type="domain" description="Haemolysin activator HlyB C-terminal" evidence="6">
    <location>
        <begin position="228"/>
        <end position="518"/>
    </location>
</feature>
<dbReference type="Gene3D" id="3.10.20.310">
    <property type="entry name" value="membrane protein fhac"/>
    <property type="match status" value="1"/>
</dbReference>
<keyword evidence="3" id="KW-0998">Cell outer membrane</keyword>
<dbReference type="Pfam" id="PF03865">
    <property type="entry name" value="ShlB"/>
    <property type="match status" value="1"/>
</dbReference>
<evidence type="ECO:0000259" key="6">
    <source>
        <dbReference type="Pfam" id="PF03865"/>
    </source>
</evidence>
<gene>
    <name evidence="8" type="ORF">FRZ32_03630</name>
</gene>
<comment type="caution">
    <text evidence="8">The sequence shown here is derived from an EMBL/GenBank/DDBJ whole genome shotgun (WGS) entry which is preliminary data.</text>
</comment>
<dbReference type="InterPro" id="IPR051544">
    <property type="entry name" value="TPS_OM_transporter"/>
</dbReference>
<evidence type="ECO:0000256" key="1">
    <source>
        <dbReference type="ARBA" id="ARBA00022452"/>
    </source>
</evidence>
<dbReference type="InterPro" id="IPR013686">
    <property type="entry name" value="Polypept-transport_assoc_ShlB"/>
</dbReference>
<organism evidence="8 9">
    <name type="scientific">Allosphingosinicella ginsenosidimutans</name>
    <dbReference type="NCBI Taxonomy" id="1176539"/>
    <lineage>
        <taxon>Bacteria</taxon>
        <taxon>Pseudomonadati</taxon>
        <taxon>Pseudomonadota</taxon>
        <taxon>Alphaproteobacteria</taxon>
        <taxon>Sphingomonadales</taxon>
        <taxon>Sphingomonadaceae</taxon>
        <taxon>Allosphingosinicella</taxon>
    </lineage>
</organism>
<feature type="signal peptide" evidence="5">
    <location>
        <begin position="1"/>
        <end position="37"/>
    </location>
</feature>
<keyword evidence="9" id="KW-1185">Reference proteome</keyword>
<keyword evidence="1" id="KW-0472">Membrane</keyword>
<evidence type="ECO:0000313" key="8">
    <source>
        <dbReference type="EMBL" id="TXC62835.1"/>
    </source>
</evidence>
<dbReference type="Gene3D" id="2.40.160.50">
    <property type="entry name" value="membrane protein fhac: a member of the omp85/tpsb transporter family"/>
    <property type="match status" value="1"/>
</dbReference>